<dbReference type="RefSeq" id="WP_394384380.1">
    <property type="nucleotide sequence ID" value="NZ_JBIGIB010000003.1"/>
</dbReference>
<evidence type="ECO:0000256" key="1">
    <source>
        <dbReference type="SAM" id="MobiDB-lite"/>
    </source>
</evidence>
<feature type="signal peptide" evidence="2">
    <location>
        <begin position="1"/>
        <end position="30"/>
    </location>
</feature>
<feature type="domain" description="Tail specific protease" evidence="3">
    <location>
        <begin position="285"/>
        <end position="452"/>
    </location>
</feature>
<name>A0ABW7GZP1_9BURK</name>
<sequence>MQRRTLLQSLPATGAPFLTAGLGWAPPSHAADDAPAPGPAWTRESPLTAADLRSDLALLDRLYRELHPGLLRYQTAGQWQHAVQALDAHWARRAEHRLDTAYLDCSRLLARVRCGHTYANFYNQKPAVAQALFAGRNKLPFTFVWLQQKMVATGGALPAGTRVLTVDGVPAAQVLARLLPLVRADGHNDDKRRALLSVDAREGYETFDIFHALSTPAGPEVVLTVQRPGEGPRGVTLPTLDLTERRAMSLRPRTPPSDATPPWSLRFDEAGNALLDMPGWALYNSDWNWAAWLDRQLDAVVQARAPRLIVDLRRNEGGLDCGDAILARCTDRPLPVRADERLVRYRRVPAELNAVMDTWDDSFRDWGDRAEPWPERPGFYRLRPADGASPGSGETGGQTIEPRGPRFTGALQVLTSSTNSSATFRFASLVREHRLGTLIGGSTGGNQRGVNGGAFFFVRLPRTGLEVDLPLIGYFPSGPLRPDAGLTPDVPVPLTLADLTAGRDRALDAARRR</sequence>
<dbReference type="SUPFAM" id="SSF52096">
    <property type="entry name" value="ClpP/crotonase"/>
    <property type="match status" value="1"/>
</dbReference>
<proteinExistence type="predicted"/>
<feature type="chain" id="PRO_5046677205" evidence="2">
    <location>
        <begin position="31"/>
        <end position="513"/>
    </location>
</feature>
<organism evidence="4 5">
    <name type="scientific">Pelomonas baiyunensis</name>
    <dbReference type="NCBI Taxonomy" id="3299026"/>
    <lineage>
        <taxon>Bacteria</taxon>
        <taxon>Pseudomonadati</taxon>
        <taxon>Pseudomonadota</taxon>
        <taxon>Betaproteobacteria</taxon>
        <taxon>Burkholderiales</taxon>
        <taxon>Sphaerotilaceae</taxon>
        <taxon>Roseateles</taxon>
    </lineage>
</organism>
<dbReference type="Gene3D" id="3.90.226.10">
    <property type="entry name" value="2-enoyl-CoA Hydratase, Chain A, domain 1"/>
    <property type="match status" value="1"/>
</dbReference>
<evidence type="ECO:0000313" key="4">
    <source>
        <dbReference type="EMBL" id="MFG6467100.1"/>
    </source>
</evidence>
<dbReference type="InterPro" id="IPR005151">
    <property type="entry name" value="Tail-specific_protease"/>
</dbReference>
<dbReference type="Pfam" id="PF03572">
    <property type="entry name" value="Peptidase_S41"/>
    <property type="match status" value="1"/>
</dbReference>
<keyword evidence="5" id="KW-1185">Reference proteome</keyword>
<dbReference type="InterPro" id="IPR029045">
    <property type="entry name" value="ClpP/crotonase-like_dom_sf"/>
</dbReference>
<gene>
    <name evidence="4" type="ORF">ACG01O_10825</name>
</gene>
<accession>A0ABW7GZP1</accession>
<dbReference type="Proteomes" id="UP001606303">
    <property type="component" value="Unassembled WGS sequence"/>
</dbReference>
<reference evidence="4 5" key="1">
    <citation type="submission" date="2024-08" db="EMBL/GenBank/DDBJ databases">
        <authorList>
            <person name="Lu H."/>
        </authorList>
    </citation>
    <scope>NUCLEOTIDE SEQUENCE [LARGE SCALE GENOMIC DNA]</scope>
    <source>
        <strain evidence="4 5">BYS87W</strain>
    </source>
</reference>
<comment type="caution">
    <text evidence="4">The sequence shown here is derived from an EMBL/GenBank/DDBJ whole genome shotgun (WGS) entry which is preliminary data.</text>
</comment>
<dbReference type="EMBL" id="JBIGIB010000003">
    <property type="protein sequence ID" value="MFG6467100.1"/>
    <property type="molecule type" value="Genomic_DNA"/>
</dbReference>
<feature type="region of interest" description="Disordered" evidence="1">
    <location>
        <begin position="377"/>
        <end position="405"/>
    </location>
</feature>
<evidence type="ECO:0000259" key="3">
    <source>
        <dbReference type="Pfam" id="PF03572"/>
    </source>
</evidence>
<evidence type="ECO:0000313" key="5">
    <source>
        <dbReference type="Proteomes" id="UP001606303"/>
    </source>
</evidence>
<protein>
    <submittedName>
        <fullName evidence="4">S41 family peptidase</fullName>
    </submittedName>
</protein>
<keyword evidence="2" id="KW-0732">Signal</keyword>
<evidence type="ECO:0000256" key="2">
    <source>
        <dbReference type="SAM" id="SignalP"/>
    </source>
</evidence>